<dbReference type="CDD" id="cd00086">
    <property type="entry name" value="homeodomain"/>
    <property type="match status" value="1"/>
</dbReference>
<dbReference type="AlphaFoldDB" id="A0A7J8IKS9"/>
<keyword evidence="2" id="KW-0371">Homeobox</keyword>
<evidence type="ECO:0000313" key="2">
    <source>
        <dbReference type="EMBL" id="KAF6485197.1"/>
    </source>
</evidence>
<dbReference type="InterPro" id="IPR009057">
    <property type="entry name" value="Homeodomain-like_sf"/>
</dbReference>
<feature type="region of interest" description="Disordered" evidence="1">
    <location>
        <begin position="57"/>
        <end position="76"/>
    </location>
</feature>
<organism evidence="2 3">
    <name type="scientific">Rousettus aegyptiacus</name>
    <name type="common">Egyptian fruit bat</name>
    <name type="synonym">Pteropus aegyptiacus</name>
    <dbReference type="NCBI Taxonomy" id="9407"/>
    <lineage>
        <taxon>Eukaryota</taxon>
        <taxon>Metazoa</taxon>
        <taxon>Chordata</taxon>
        <taxon>Craniata</taxon>
        <taxon>Vertebrata</taxon>
        <taxon>Euteleostomi</taxon>
        <taxon>Mammalia</taxon>
        <taxon>Eutheria</taxon>
        <taxon>Laurasiatheria</taxon>
        <taxon>Chiroptera</taxon>
        <taxon>Yinpterochiroptera</taxon>
        <taxon>Pteropodoidea</taxon>
        <taxon>Pteropodidae</taxon>
        <taxon>Rousettinae</taxon>
        <taxon>Rousettus</taxon>
    </lineage>
</organism>
<feature type="compositionally biased region" description="Pro residues" evidence="1">
    <location>
        <begin position="62"/>
        <end position="73"/>
    </location>
</feature>
<dbReference type="SUPFAM" id="SSF46689">
    <property type="entry name" value="Homeodomain-like"/>
    <property type="match status" value="1"/>
</dbReference>
<feature type="region of interest" description="Disordered" evidence="1">
    <location>
        <begin position="1"/>
        <end position="25"/>
    </location>
</feature>
<dbReference type="EMBL" id="JACASE010000003">
    <property type="protein sequence ID" value="KAF6485197.1"/>
    <property type="molecule type" value="Genomic_DNA"/>
</dbReference>
<accession>A0A7J8IKS9</accession>
<evidence type="ECO:0000313" key="3">
    <source>
        <dbReference type="Proteomes" id="UP000593571"/>
    </source>
</evidence>
<reference evidence="2 3" key="1">
    <citation type="journal article" date="2020" name="Nature">
        <title>Six reference-quality genomes reveal evolution of bat adaptations.</title>
        <authorList>
            <person name="Jebb D."/>
            <person name="Huang Z."/>
            <person name="Pippel M."/>
            <person name="Hughes G.M."/>
            <person name="Lavrichenko K."/>
            <person name="Devanna P."/>
            <person name="Winkler S."/>
            <person name="Jermiin L.S."/>
            <person name="Skirmuntt E.C."/>
            <person name="Katzourakis A."/>
            <person name="Burkitt-Gray L."/>
            <person name="Ray D.A."/>
            <person name="Sullivan K.A.M."/>
            <person name="Roscito J.G."/>
            <person name="Kirilenko B.M."/>
            <person name="Davalos L.M."/>
            <person name="Corthals A.P."/>
            <person name="Power M.L."/>
            <person name="Jones G."/>
            <person name="Ransome R.D."/>
            <person name="Dechmann D.K.N."/>
            <person name="Locatelli A.G."/>
            <person name="Puechmaille S.J."/>
            <person name="Fedrigo O."/>
            <person name="Jarvis E.D."/>
            <person name="Hiller M."/>
            <person name="Vernes S.C."/>
            <person name="Myers E.W."/>
            <person name="Teeling E.C."/>
        </authorList>
    </citation>
    <scope>NUCLEOTIDE SEQUENCE [LARGE SCALE GENOMIC DNA]</scope>
    <source>
        <strain evidence="2">MRouAeg1</strain>
        <tissue evidence="2">Muscle</tissue>
    </source>
</reference>
<dbReference type="Proteomes" id="UP000593571">
    <property type="component" value="Unassembled WGS sequence"/>
</dbReference>
<keyword evidence="2" id="KW-0238">DNA-binding</keyword>
<evidence type="ECO:0000256" key="1">
    <source>
        <dbReference type="SAM" id="MobiDB-lite"/>
    </source>
</evidence>
<protein>
    <submittedName>
        <fullName evidence="2">LIM homeobox 6</fullName>
    </submittedName>
</protein>
<gene>
    <name evidence="2" type="ORF">HJG63_007620</name>
</gene>
<dbReference type="InterPro" id="IPR001356">
    <property type="entry name" value="HD"/>
</dbReference>
<dbReference type="GO" id="GO:0003677">
    <property type="term" value="F:DNA binding"/>
    <property type="evidence" value="ECO:0007669"/>
    <property type="project" value="UniProtKB-KW"/>
</dbReference>
<comment type="caution">
    <text evidence="2">The sequence shown here is derived from an EMBL/GenBank/DDBJ whole genome shotgun (WGS) entry which is preliminary data.</text>
</comment>
<name>A0A7J8IKS9_ROUAE</name>
<keyword evidence="3" id="KW-1185">Reference proteome</keyword>
<proteinExistence type="predicted"/>
<sequence length="144" mass="16446">MLRSHCPERTWPLYSGGDEADPPGISRRRVRPFSARLRLLRLSFQVWFQNCRARHKKHTPQHPVPPSGAPPSRLPSALTDDIHYSPFSSPERARMVTLHGYIESQVQCGQVHCRLPYTAPPVHLKADMDGPLSNRGEKVILFQY</sequence>